<dbReference type="EMBL" id="LXQA010309038">
    <property type="protein sequence ID" value="MCI42790.1"/>
    <property type="molecule type" value="Genomic_DNA"/>
</dbReference>
<comment type="caution">
    <text evidence="2">The sequence shown here is derived from an EMBL/GenBank/DDBJ whole genome shotgun (WGS) entry which is preliminary data.</text>
</comment>
<evidence type="ECO:0000313" key="2">
    <source>
        <dbReference type="EMBL" id="MCI42790.1"/>
    </source>
</evidence>
<evidence type="ECO:0000313" key="3">
    <source>
        <dbReference type="Proteomes" id="UP000265520"/>
    </source>
</evidence>
<feature type="region of interest" description="Disordered" evidence="1">
    <location>
        <begin position="1"/>
        <end position="72"/>
    </location>
</feature>
<organism evidence="2 3">
    <name type="scientific">Trifolium medium</name>
    <dbReference type="NCBI Taxonomy" id="97028"/>
    <lineage>
        <taxon>Eukaryota</taxon>
        <taxon>Viridiplantae</taxon>
        <taxon>Streptophyta</taxon>
        <taxon>Embryophyta</taxon>
        <taxon>Tracheophyta</taxon>
        <taxon>Spermatophyta</taxon>
        <taxon>Magnoliopsida</taxon>
        <taxon>eudicotyledons</taxon>
        <taxon>Gunneridae</taxon>
        <taxon>Pentapetalae</taxon>
        <taxon>rosids</taxon>
        <taxon>fabids</taxon>
        <taxon>Fabales</taxon>
        <taxon>Fabaceae</taxon>
        <taxon>Papilionoideae</taxon>
        <taxon>50 kb inversion clade</taxon>
        <taxon>NPAAA clade</taxon>
        <taxon>Hologalegina</taxon>
        <taxon>IRL clade</taxon>
        <taxon>Trifolieae</taxon>
        <taxon>Trifolium</taxon>
    </lineage>
</organism>
<reference evidence="2 3" key="1">
    <citation type="journal article" date="2018" name="Front. Plant Sci.">
        <title>Red Clover (Trifolium pratense) and Zigzag Clover (T. medium) - A Picture of Genomic Similarities and Differences.</title>
        <authorList>
            <person name="Dluhosova J."/>
            <person name="Istvanek J."/>
            <person name="Nedelnik J."/>
            <person name="Repkova J."/>
        </authorList>
    </citation>
    <scope>NUCLEOTIDE SEQUENCE [LARGE SCALE GENOMIC DNA]</scope>
    <source>
        <strain evidence="3">cv. 10/8</strain>
        <tissue evidence="2">Leaf</tissue>
    </source>
</reference>
<name>A0A392S439_9FABA</name>
<feature type="compositionally biased region" description="Basic and acidic residues" evidence="1">
    <location>
        <begin position="59"/>
        <end position="68"/>
    </location>
</feature>
<feature type="non-terminal residue" evidence="2">
    <location>
        <position position="102"/>
    </location>
</feature>
<protein>
    <submittedName>
        <fullName evidence="2">Uncharacterized protein</fullName>
    </submittedName>
</protein>
<accession>A0A392S439</accession>
<sequence length="102" mass="12324">MEEIMKRAECYIKGEESNAEKRSRDAKEKGQENKEAMTPDRHKGRWRDKNSRPWMSPKSRIEERRGRTYDTYTPLNTRRVHVLQHILQTRLTDLPQRKDDKV</sequence>
<dbReference type="Proteomes" id="UP000265520">
    <property type="component" value="Unassembled WGS sequence"/>
</dbReference>
<proteinExistence type="predicted"/>
<evidence type="ECO:0000256" key="1">
    <source>
        <dbReference type="SAM" id="MobiDB-lite"/>
    </source>
</evidence>
<dbReference type="AlphaFoldDB" id="A0A392S439"/>
<feature type="compositionally biased region" description="Basic and acidic residues" evidence="1">
    <location>
        <begin position="1"/>
        <end position="51"/>
    </location>
</feature>
<keyword evidence="3" id="KW-1185">Reference proteome</keyword>